<dbReference type="Proteomes" id="UP000266841">
    <property type="component" value="Unassembled WGS sequence"/>
</dbReference>
<protein>
    <submittedName>
        <fullName evidence="1">Uncharacterized protein</fullName>
    </submittedName>
</protein>
<comment type="caution">
    <text evidence="1">The sequence shown here is derived from an EMBL/GenBank/DDBJ whole genome shotgun (WGS) entry which is preliminary data.</text>
</comment>
<evidence type="ECO:0000313" key="1">
    <source>
        <dbReference type="EMBL" id="EJK51574.1"/>
    </source>
</evidence>
<name>K0RH05_THAOC</name>
<feature type="non-terminal residue" evidence="1">
    <location>
        <position position="1"/>
    </location>
</feature>
<accession>K0RH05</accession>
<reference evidence="1 2" key="1">
    <citation type="journal article" date="2012" name="Genome Biol.">
        <title>Genome and low-iron response of an oceanic diatom adapted to chronic iron limitation.</title>
        <authorList>
            <person name="Lommer M."/>
            <person name="Specht M."/>
            <person name="Roy A.S."/>
            <person name="Kraemer L."/>
            <person name="Andreson R."/>
            <person name="Gutowska M.A."/>
            <person name="Wolf J."/>
            <person name="Bergner S.V."/>
            <person name="Schilhabel M.B."/>
            <person name="Klostermeier U.C."/>
            <person name="Beiko R.G."/>
            <person name="Rosenstiel P."/>
            <person name="Hippler M."/>
            <person name="Laroche J."/>
        </authorList>
    </citation>
    <scope>NUCLEOTIDE SEQUENCE [LARGE SCALE GENOMIC DNA]</scope>
    <source>
        <strain evidence="1 2">CCMP1005</strain>
    </source>
</reference>
<dbReference type="EMBL" id="AGNL01041414">
    <property type="protein sequence ID" value="EJK51574.1"/>
    <property type="molecule type" value="Genomic_DNA"/>
</dbReference>
<evidence type="ECO:0000313" key="2">
    <source>
        <dbReference type="Proteomes" id="UP000266841"/>
    </source>
</evidence>
<gene>
    <name evidence="1" type="ORF">THAOC_29241</name>
</gene>
<sequence>IRGVKRGAGDFVRASEQKSIAELETLFEHGVRRNDNDRAQRMDHEAIDSVMPMPTTIALCDSNNGDSSVCSISESDGE</sequence>
<proteinExistence type="predicted"/>
<dbReference type="AlphaFoldDB" id="K0RH05"/>
<keyword evidence="2" id="KW-1185">Reference proteome</keyword>
<organism evidence="1 2">
    <name type="scientific">Thalassiosira oceanica</name>
    <name type="common">Marine diatom</name>
    <dbReference type="NCBI Taxonomy" id="159749"/>
    <lineage>
        <taxon>Eukaryota</taxon>
        <taxon>Sar</taxon>
        <taxon>Stramenopiles</taxon>
        <taxon>Ochrophyta</taxon>
        <taxon>Bacillariophyta</taxon>
        <taxon>Coscinodiscophyceae</taxon>
        <taxon>Thalassiosirophycidae</taxon>
        <taxon>Thalassiosirales</taxon>
        <taxon>Thalassiosiraceae</taxon>
        <taxon>Thalassiosira</taxon>
    </lineage>
</organism>